<reference evidence="3" key="1">
    <citation type="submission" date="2017-02" db="UniProtKB">
        <authorList>
            <consortium name="WormBaseParasite"/>
        </authorList>
    </citation>
    <scope>IDENTIFICATION</scope>
</reference>
<evidence type="ECO:0000313" key="2">
    <source>
        <dbReference type="Proteomes" id="UP000267096"/>
    </source>
</evidence>
<dbReference type="AlphaFoldDB" id="A0A0M3JXH4"/>
<accession>A0A0M3JXH4</accession>
<reference evidence="1 2" key="2">
    <citation type="submission" date="2018-11" db="EMBL/GenBank/DDBJ databases">
        <authorList>
            <consortium name="Pathogen Informatics"/>
        </authorList>
    </citation>
    <scope>NUCLEOTIDE SEQUENCE [LARGE SCALE GENOMIC DNA]</scope>
</reference>
<dbReference type="Proteomes" id="UP000267096">
    <property type="component" value="Unassembled WGS sequence"/>
</dbReference>
<evidence type="ECO:0000313" key="1">
    <source>
        <dbReference type="EMBL" id="VDK47558.1"/>
    </source>
</evidence>
<dbReference type="EMBL" id="UYRR01031203">
    <property type="protein sequence ID" value="VDK47558.1"/>
    <property type="molecule type" value="Genomic_DNA"/>
</dbReference>
<dbReference type="PANTHER" id="PTHR21268:SF2">
    <property type="entry name" value="NADH DEHYDROGENASE [UBIQUINONE] IRON-SULFUR PROTEIN 5"/>
    <property type="match status" value="1"/>
</dbReference>
<dbReference type="PANTHER" id="PTHR21268">
    <property type="entry name" value="NADH DEHYDROGENASE [UBIQUINONE] IRON-SULFUR PROTEIN 5"/>
    <property type="match status" value="1"/>
</dbReference>
<evidence type="ECO:0000313" key="3">
    <source>
        <dbReference type="WBParaSite" id="ASIM_0001305101-mRNA-1"/>
    </source>
</evidence>
<organism evidence="3">
    <name type="scientific">Anisakis simplex</name>
    <name type="common">Herring worm</name>
    <dbReference type="NCBI Taxonomy" id="6269"/>
    <lineage>
        <taxon>Eukaryota</taxon>
        <taxon>Metazoa</taxon>
        <taxon>Ecdysozoa</taxon>
        <taxon>Nematoda</taxon>
        <taxon>Chromadorea</taxon>
        <taxon>Rhabditida</taxon>
        <taxon>Spirurina</taxon>
        <taxon>Ascaridomorpha</taxon>
        <taxon>Ascaridoidea</taxon>
        <taxon>Anisakidae</taxon>
        <taxon>Anisakis</taxon>
        <taxon>Anisakis simplex complex</taxon>
    </lineage>
</organism>
<proteinExistence type="predicted"/>
<name>A0A0M3JXH4_ANISI</name>
<dbReference type="WBParaSite" id="ASIM_0001305101-mRNA-1">
    <property type="protein sequence ID" value="ASIM_0001305101-mRNA-1"/>
    <property type="gene ID" value="ASIM_0001305101"/>
</dbReference>
<sequence>MEMRLSGVMIRQFSRDACAMPLETFAFTRRLETFVSTDLVQNSEKFSVTLDEGTDRFKTKELTFMMLTPLTAFFDERFARTYCSPFIFVNYGTDVIIDLSHQQNPHSPVLIEKMASGNRMPENYQTATPIIKIPLTDTLNLPLSQQGKPCGFFEAQFFRCLEAYGAKLGRKYCDIEHRDYNECLTGDKQVLFYYHNILTSFTIINNNLQRKRIEAIRNERRKKFLKGELPKAFLEDHPQPGEYKSDYFSYNRVH</sequence>
<keyword evidence="2" id="KW-1185">Reference proteome</keyword>
<dbReference type="PROSITE" id="PS51808">
    <property type="entry name" value="CHCH"/>
    <property type="match status" value="1"/>
</dbReference>
<protein>
    <submittedName>
        <fullName evidence="3">NADH dehydrogenase [ubiquinone] iron-sulfur protein 5</fullName>
    </submittedName>
</protein>
<gene>
    <name evidence="1" type="ORF">ASIM_LOCUS12517</name>
</gene>
<dbReference type="OrthoDB" id="9992197at2759"/>